<sequence>MVHGFLPCSSRDEISAEPAILTIDIKTCLLPQSNFGCFFFPFSHRGVSRYLSEKEFIIKDRSKIWNRLMQRITCVKFCGAIVRKGHWSRKVLILPCFGEDQPFISDIHPVTLVS</sequence>
<organism evidence="1 2">
    <name type="scientific">Allacma fusca</name>
    <dbReference type="NCBI Taxonomy" id="39272"/>
    <lineage>
        <taxon>Eukaryota</taxon>
        <taxon>Metazoa</taxon>
        <taxon>Ecdysozoa</taxon>
        <taxon>Arthropoda</taxon>
        <taxon>Hexapoda</taxon>
        <taxon>Collembola</taxon>
        <taxon>Symphypleona</taxon>
        <taxon>Sminthuridae</taxon>
        <taxon>Allacma</taxon>
    </lineage>
</organism>
<reference evidence="1" key="1">
    <citation type="submission" date="2021-06" db="EMBL/GenBank/DDBJ databases">
        <authorList>
            <person name="Hodson N. C."/>
            <person name="Mongue J. A."/>
            <person name="Jaron S. K."/>
        </authorList>
    </citation>
    <scope>NUCLEOTIDE SEQUENCE</scope>
</reference>
<dbReference type="AlphaFoldDB" id="A0A8J2LB55"/>
<dbReference type="EMBL" id="CAJVCH010548251">
    <property type="protein sequence ID" value="CAG7828655.1"/>
    <property type="molecule type" value="Genomic_DNA"/>
</dbReference>
<accession>A0A8J2LB55</accession>
<keyword evidence="2" id="KW-1185">Reference proteome</keyword>
<dbReference type="Proteomes" id="UP000708208">
    <property type="component" value="Unassembled WGS sequence"/>
</dbReference>
<evidence type="ECO:0000313" key="1">
    <source>
        <dbReference type="EMBL" id="CAG7828655.1"/>
    </source>
</evidence>
<gene>
    <name evidence="1" type="ORF">AFUS01_LOCUS38566</name>
</gene>
<comment type="caution">
    <text evidence="1">The sequence shown here is derived from an EMBL/GenBank/DDBJ whole genome shotgun (WGS) entry which is preliminary data.</text>
</comment>
<protein>
    <submittedName>
        <fullName evidence="1">Uncharacterized protein</fullName>
    </submittedName>
</protein>
<name>A0A8J2LB55_9HEXA</name>
<evidence type="ECO:0000313" key="2">
    <source>
        <dbReference type="Proteomes" id="UP000708208"/>
    </source>
</evidence>
<proteinExistence type="predicted"/>